<keyword evidence="2" id="KW-1133">Transmembrane helix</keyword>
<feature type="transmembrane region" description="Helical" evidence="2">
    <location>
        <begin position="36"/>
        <end position="54"/>
    </location>
</feature>
<proteinExistence type="predicted"/>
<sequence>MEKMWKDRIKALGQEVCFTMGNNGEGSTVFSMAPPMNGAGVVIYTFILCLWLEVRKGWPMQGKKKDIPIPVGSDENITQSLQPSPSPAPSPSPSSSQGIPVITRHERKRTLFDGIEEGLARARAAIYEAVRSRNSSSHKEGSHIPRGAMYRNQYAFHQLSYDFVFFFCFLYLLTDKDGTRIEDLAAILVLGRVPT</sequence>
<accession>A0AAV1S514</accession>
<keyword evidence="2" id="KW-0812">Transmembrane</keyword>
<keyword evidence="4" id="KW-1185">Reference proteome</keyword>
<name>A0AAV1S514_9ROSI</name>
<evidence type="ECO:0000313" key="3">
    <source>
        <dbReference type="EMBL" id="CAK7345360.1"/>
    </source>
</evidence>
<comment type="caution">
    <text evidence="3">The sequence shown here is derived from an EMBL/GenBank/DDBJ whole genome shotgun (WGS) entry which is preliminary data.</text>
</comment>
<evidence type="ECO:0000256" key="1">
    <source>
        <dbReference type="SAM" id="MobiDB-lite"/>
    </source>
</evidence>
<gene>
    <name evidence="3" type="ORF">DCAF_LOCUS18196</name>
</gene>
<reference evidence="3 4" key="1">
    <citation type="submission" date="2024-01" db="EMBL/GenBank/DDBJ databases">
        <authorList>
            <person name="Waweru B."/>
        </authorList>
    </citation>
    <scope>NUCLEOTIDE SEQUENCE [LARGE SCALE GENOMIC DNA]</scope>
</reference>
<evidence type="ECO:0000256" key="2">
    <source>
        <dbReference type="SAM" id="Phobius"/>
    </source>
</evidence>
<feature type="transmembrane region" description="Helical" evidence="2">
    <location>
        <begin position="154"/>
        <end position="173"/>
    </location>
</feature>
<organism evidence="3 4">
    <name type="scientific">Dovyalis caffra</name>
    <dbReference type="NCBI Taxonomy" id="77055"/>
    <lineage>
        <taxon>Eukaryota</taxon>
        <taxon>Viridiplantae</taxon>
        <taxon>Streptophyta</taxon>
        <taxon>Embryophyta</taxon>
        <taxon>Tracheophyta</taxon>
        <taxon>Spermatophyta</taxon>
        <taxon>Magnoliopsida</taxon>
        <taxon>eudicotyledons</taxon>
        <taxon>Gunneridae</taxon>
        <taxon>Pentapetalae</taxon>
        <taxon>rosids</taxon>
        <taxon>fabids</taxon>
        <taxon>Malpighiales</taxon>
        <taxon>Salicaceae</taxon>
        <taxon>Flacourtieae</taxon>
        <taxon>Dovyalis</taxon>
    </lineage>
</organism>
<dbReference type="EMBL" id="CAWUPB010001168">
    <property type="protein sequence ID" value="CAK7345360.1"/>
    <property type="molecule type" value="Genomic_DNA"/>
</dbReference>
<keyword evidence="2" id="KW-0472">Membrane</keyword>
<protein>
    <submittedName>
        <fullName evidence="3">Uncharacterized protein</fullName>
    </submittedName>
</protein>
<dbReference type="AlphaFoldDB" id="A0AAV1S514"/>
<feature type="region of interest" description="Disordered" evidence="1">
    <location>
        <begin position="65"/>
        <end position="100"/>
    </location>
</feature>
<dbReference type="Proteomes" id="UP001314170">
    <property type="component" value="Unassembled WGS sequence"/>
</dbReference>
<evidence type="ECO:0000313" key="4">
    <source>
        <dbReference type="Proteomes" id="UP001314170"/>
    </source>
</evidence>